<dbReference type="AlphaFoldDB" id="A0A4R1HGL8"/>
<keyword evidence="1" id="KW-0175">Coiled coil</keyword>
<reference evidence="4 5" key="1">
    <citation type="submission" date="2019-03" db="EMBL/GenBank/DDBJ databases">
        <title>Genomic Encyclopedia of Type Strains, Phase IV (KMG-IV): sequencing the most valuable type-strain genomes for metagenomic binning, comparative biology and taxonomic classification.</title>
        <authorList>
            <person name="Goeker M."/>
        </authorList>
    </citation>
    <scope>NUCLEOTIDE SEQUENCE [LARGE SCALE GENOMIC DNA]</scope>
    <source>
        <strain evidence="4 5">DSM 19610</strain>
    </source>
</reference>
<dbReference type="Proteomes" id="UP000295707">
    <property type="component" value="Unassembled WGS sequence"/>
</dbReference>
<feature type="coiled-coil region" evidence="1">
    <location>
        <begin position="314"/>
        <end position="389"/>
    </location>
</feature>
<evidence type="ECO:0000256" key="3">
    <source>
        <dbReference type="SAM" id="Phobius"/>
    </source>
</evidence>
<keyword evidence="3" id="KW-1133">Transmembrane helix</keyword>
<feature type="compositionally biased region" description="Acidic residues" evidence="2">
    <location>
        <begin position="147"/>
        <end position="158"/>
    </location>
</feature>
<accession>A0A4R1HGL8</accession>
<dbReference type="RefSeq" id="WP_132972336.1">
    <property type="nucleotide sequence ID" value="NZ_SMFX01000001.1"/>
</dbReference>
<organism evidence="4 5">
    <name type="scientific">Thiogranum longum</name>
    <dbReference type="NCBI Taxonomy" id="1537524"/>
    <lineage>
        <taxon>Bacteria</taxon>
        <taxon>Pseudomonadati</taxon>
        <taxon>Pseudomonadota</taxon>
        <taxon>Gammaproteobacteria</taxon>
        <taxon>Chromatiales</taxon>
        <taxon>Ectothiorhodospiraceae</taxon>
        <taxon>Thiogranum</taxon>
    </lineage>
</organism>
<evidence type="ECO:0000256" key="2">
    <source>
        <dbReference type="SAM" id="MobiDB-lite"/>
    </source>
</evidence>
<protein>
    <submittedName>
        <fullName evidence="4">Uncharacterized protein</fullName>
    </submittedName>
</protein>
<feature type="region of interest" description="Disordered" evidence="2">
    <location>
        <begin position="135"/>
        <end position="162"/>
    </location>
</feature>
<evidence type="ECO:0000256" key="1">
    <source>
        <dbReference type="SAM" id="Coils"/>
    </source>
</evidence>
<keyword evidence="3" id="KW-0472">Membrane</keyword>
<dbReference type="EMBL" id="SMFX01000001">
    <property type="protein sequence ID" value="TCK18479.1"/>
    <property type="molecule type" value="Genomic_DNA"/>
</dbReference>
<evidence type="ECO:0000313" key="4">
    <source>
        <dbReference type="EMBL" id="TCK18479.1"/>
    </source>
</evidence>
<evidence type="ECO:0000313" key="5">
    <source>
        <dbReference type="Proteomes" id="UP000295707"/>
    </source>
</evidence>
<proteinExistence type="predicted"/>
<comment type="caution">
    <text evidence="4">The sequence shown here is derived from an EMBL/GenBank/DDBJ whole genome shotgun (WGS) entry which is preliminary data.</text>
</comment>
<keyword evidence="5" id="KW-1185">Reference proteome</keyword>
<feature type="transmembrane region" description="Helical" evidence="3">
    <location>
        <begin position="6"/>
        <end position="30"/>
    </location>
</feature>
<sequence length="389" mass="43714">MEGVQIGLFAFLGVLELAMLALAASVIFLLRSNRLSRRIHILEKLLRQQEDIPDPVSFDQYLRDEVIRNEALTEKAAASEDESEKKAAELLRFRKRFLEIELEANALVANPVAFQDRIAAGICELVEIMRPDAETVEAEAEPSATVEFEEAPDDSADEDPGRKLIDTSEEEINHLKDVINNQQDAMSALRAQLEGHAEVEGMEDALKQLEDFEKQSTELERCLLVLEKENKRLKDAQREGGDAVKTIDPADPARLTGLKNMVGGQQETIESLRKLIVELMPEASKAGELEETLNRIQRANQELSGCVSVLEDENAMLRSELEMIVLQLDEQEAQQNEEGAPASTLEQIQEMEIKVQELEALVEFKDATIEELEKQYNALEVKYREATGE</sequence>
<gene>
    <name evidence="4" type="ORF">DFR30_1757</name>
</gene>
<feature type="coiled-coil region" evidence="1">
    <location>
        <begin position="165"/>
        <end position="239"/>
    </location>
</feature>
<name>A0A4R1HGL8_9GAMM</name>
<keyword evidence="3" id="KW-0812">Transmembrane</keyword>